<dbReference type="AlphaFoldDB" id="A0A0F9H7F0"/>
<sequence length="88" mass="10606">MTEPSLEDRLAKLERRLDEYQYFFDLLFDISREERHKLWMLQGYTVGELAAAQQWMDTMVDGVHKNIHAFREQLSKVFQRFSKGHQTL</sequence>
<reference evidence="1" key="1">
    <citation type="journal article" date="2015" name="Nature">
        <title>Complex archaea that bridge the gap between prokaryotes and eukaryotes.</title>
        <authorList>
            <person name="Spang A."/>
            <person name="Saw J.H."/>
            <person name="Jorgensen S.L."/>
            <person name="Zaremba-Niedzwiedzka K."/>
            <person name="Martijn J."/>
            <person name="Lind A.E."/>
            <person name="van Eijk R."/>
            <person name="Schleper C."/>
            <person name="Guy L."/>
            <person name="Ettema T.J."/>
        </authorList>
    </citation>
    <scope>NUCLEOTIDE SEQUENCE</scope>
</reference>
<evidence type="ECO:0000313" key="1">
    <source>
        <dbReference type="EMBL" id="KKM07014.1"/>
    </source>
</evidence>
<comment type="caution">
    <text evidence="1">The sequence shown here is derived from an EMBL/GenBank/DDBJ whole genome shotgun (WGS) entry which is preliminary data.</text>
</comment>
<organism evidence="1">
    <name type="scientific">marine sediment metagenome</name>
    <dbReference type="NCBI Taxonomy" id="412755"/>
    <lineage>
        <taxon>unclassified sequences</taxon>
        <taxon>metagenomes</taxon>
        <taxon>ecological metagenomes</taxon>
    </lineage>
</organism>
<gene>
    <name evidence="1" type="ORF">LCGC14_1738170</name>
</gene>
<name>A0A0F9H7F0_9ZZZZ</name>
<dbReference type="EMBL" id="LAZR01015864">
    <property type="protein sequence ID" value="KKM07014.1"/>
    <property type="molecule type" value="Genomic_DNA"/>
</dbReference>
<accession>A0A0F9H7F0</accession>
<proteinExistence type="predicted"/>
<protein>
    <submittedName>
        <fullName evidence="1">Uncharacterized protein</fullName>
    </submittedName>
</protein>